<comment type="caution">
    <text evidence="1">The sequence shown here is derived from an EMBL/GenBank/DDBJ whole genome shotgun (WGS) entry which is preliminary data.</text>
</comment>
<organism evidence="1 2">
    <name type="scientific">Haematococcus lacustris</name>
    <name type="common">Green alga</name>
    <name type="synonym">Haematococcus pluvialis</name>
    <dbReference type="NCBI Taxonomy" id="44745"/>
    <lineage>
        <taxon>Eukaryota</taxon>
        <taxon>Viridiplantae</taxon>
        <taxon>Chlorophyta</taxon>
        <taxon>core chlorophytes</taxon>
        <taxon>Chlorophyceae</taxon>
        <taxon>CS clade</taxon>
        <taxon>Chlamydomonadales</taxon>
        <taxon>Haematococcaceae</taxon>
        <taxon>Haematococcus</taxon>
    </lineage>
</organism>
<evidence type="ECO:0000313" key="2">
    <source>
        <dbReference type="Proteomes" id="UP000485058"/>
    </source>
</evidence>
<proteinExistence type="predicted"/>
<dbReference type="Proteomes" id="UP000485058">
    <property type="component" value="Unassembled WGS sequence"/>
</dbReference>
<reference evidence="1 2" key="1">
    <citation type="submission" date="2020-02" db="EMBL/GenBank/DDBJ databases">
        <title>Draft genome sequence of Haematococcus lacustris strain NIES-144.</title>
        <authorList>
            <person name="Morimoto D."/>
            <person name="Nakagawa S."/>
            <person name="Yoshida T."/>
            <person name="Sawayama S."/>
        </authorList>
    </citation>
    <scope>NUCLEOTIDE SEQUENCE [LARGE SCALE GENOMIC DNA]</scope>
    <source>
        <strain evidence="1 2">NIES-144</strain>
    </source>
</reference>
<dbReference type="AlphaFoldDB" id="A0A699Y813"/>
<keyword evidence="2" id="KW-1185">Reference proteome</keyword>
<gene>
    <name evidence="1" type="ORF">HaLaN_00930</name>
</gene>
<name>A0A699Y813_HAELA</name>
<evidence type="ECO:0000313" key="1">
    <source>
        <dbReference type="EMBL" id="GFH06320.1"/>
    </source>
</evidence>
<sequence length="62" mass="7028">MMKCSIKGLRWLKQNYPFVHFLFVPAGTTPVAQVAVASTHHNLRQLATACPHHCLMPEVPRF</sequence>
<protein>
    <submittedName>
        <fullName evidence="1">Uncharacterized protein</fullName>
    </submittedName>
</protein>
<accession>A0A699Y813</accession>
<dbReference type="EMBL" id="BLLF01000033">
    <property type="protein sequence ID" value="GFH06320.1"/>
    <property type="molecule type" value="Genomic_DNA"/>
</dbReference>